<dbReference type="InterPro" id="IPR016032">
    <property type="entry name" value="Sig_transdc_resp-reg_C-effctor"/>
</dbReference>
<dbReference type="PANTHER" id="PTHR47691:SF3">
    <property type="entry name" value="HTH-TYPE TRANSCRIPTIONAL REGULATOR RV0890C-RELATED"/>
    <property type="match status" value="1"/>
</dbReference>
<dbReference type="Pfam" id="PF13401">
    <property type="entry name" value="AAA_22"/>
    <property type="match status" value="1"/>
</dbReference>
<dbReference type="PANTHER" id="PTHR47691">
    <property type="entry name" value="REGULATOR-RELATED"/>
    <property type="match status" value="1"/>
</dbReference>
<comment type="caution">
    <text evidence="5">The sequence shown here is derived from an EMBL/GenBank/DDBJ whole genome shotgun (WGS) entry which is preliminary data.</text>
</comment>
<dbReference type="InterPro" id="IPR005158">
    <property type="entry name" value="BTAD"/>
</dbReference>
<dbReference type="Gene3D" id="1.10.10.10">
    <property type="entry name" value="Winged helix-like DNA-binding domain superfamily/Winged helix DNA-binding domain"/>
    <property type="match status" value="1"/>
</dbReference>
<gene>
    <name evidence="5" type="ORF">GCM10010468_57670</name>
</gene>
<keyword evidence="2 3" id="KW-0238">DNA-binding</keyword>
<dbReference type="SUPFAM" id="SSF46894">
    <property type="entry name" value="C-terminal effector domain of the bipartite response regulators"/>
    <property type="match status" value="1"/>
</dbReference>
<dbReference type="Pfam" id="PF03704">
    <property type="entry name" value="BTAD"/>
    <property type="match status" value="1"/>
</dbReference>
<evidence type="ECO:0000313" key="6">
    <source>
        <dbReference type="Proteomes" id="UP001501237"/>
    </source>
</evidence>
<evidence type="ECO:0000259" key="4">
    <source>
        <dbReference type="PROSITE" id="PS51755"/>
    </source>
</evidence>
<dbReference type="InterPro" id="IPR011990">
    <property type="entry name" value="TPR-like_helical_dom_sf"/>
</dbReference>
<comment type="similarity">
    <text evidence="1">Belongs to the AfsR/DnrI/RedD regulatory family.</text>
</comment>
<evidence type="ECO:0000313" key="5">
    <source>
        <dbReference type="EMBL" id="GAA3228367.1"/>
    </source>
</evidence>
<dbReference type="InterPro" id="IPR001867">
    <property type="entry name" value="OmpR/PhoB-type_DNA-bd"/>
</dbReference>
<dbReference type="PRINTS" id="PR00364">
    <property type="entry name" value="DISEASERSIST"/>
</dbReference>
<keyword evidence="6" id="KW-1185">Reference proteome</keyword>
<protein>
    <recommendedName>
        <fullName evidence="4">OmpR/PhoB-type domain-containing protein</fullName>
    </recommendedName>
</protein>
<dbReference type="SMART" id="SM00862">
    <property type="entry name" value="Trans_reg_C"/>
    <property type="match status" value="1"/>
</dbReference>
<dbReference type="InterPro" id="IPR036388">
    <property type="entry name" value="WH-like_DNA-bd_sf"/>
</dbReference>
<dbReference type="InterPro" id="IPR049945">
    <property type="entry name" value="AAA_22"/>
</dbReference>
<dbReference type="SUPFAM" id="SSF52540">
    <property type="entry name" value="P-loop containing nucleoside triphosphate hydrolases"/>
    <property type="match status" value="1"/>
</dbReference>
<dbReference type="SMART" id="SM01043">
    <property type="entry name" value="BTAD"/>
    <property type="match status" value="1"/>
</dbReference>
<evidence type="ECO:0000256" key="1">
    <source>
        <dbReference type="ARBA" id="ARBA00005820"/>
    </source>
</evidence>
<evidence type="ECO:0000256" key="2">
    <source>
        <dbReference type="ARBA" id="ARBA00023125"/>
    </source>
</evidence>
<feature type="DNA-binding region" description="OmpR/PhoB-type" evidence="3">
    <location>
        <begin position="1"/>
        <end position="93"/>
    </location>
</feature>
<dbReference type="PROSITE" id="PS51755">
    <property type="entry name" value="OMPR_PHOB"/>
    <property type="match status" value="1"/>
</dbReference>
<name>A0ABP6QGY7_9ACTN</name>
<dbReference type="Proteomes" id="UP001501237">
    <property type="component" value="Unassembled WGS sequence"/>
</dbReference>
<dbReference type="SUPFAM" id="SSF48452">
    <property type="entry name" value="TPR-like"/>
    <property type="match status" value="1"/>
</dbReference>
<dbReference type="RefSeq" id="WP_344834466.1">
    <property type="nucleotide sequence ID" value="NZ_BAAAUV010000018.1"/>
</dbReference>
<dbReference type="CDD" id="cd15831">
    <property type="entry name" value="BTAD"/>
    <property type="match status" value="1"/>
</dbReference>
<dbReference type="InterPro" id="IPR027417">
    <property type="entry name" value="P-loop_NTPase"/>
</dbReference>
<evidence type="ECO:0000256" key="3">
    <source>
        <dbReference type="PROSITE-ProRule" id="PRU01091"/>
    </source>
</evidence>
<dbReference type="Gene3D" id="1.25.40.10">
    <property type="entry name" value="Tetratricopeptide repeat domain"/>
    <property type="match status" value="1"/>
</dbReference>
<dbReference type="EMBL" id="BAAAUV010000018">
    <property type="protein sequence ID" value="GAA3228367.1"/>
    <property type="molecule type" value="Genomic_DNA"/>
</dbReference>
<reference evidence="6" key="1">
    <citation type="journal article" date="2019" name="Int. J. Syst. Evol. Microbiol.">
        <title>The Global Catalogue of Microorganisms (GCM) 10K type strain sequencing project: providing services to taxonomists for standard genome sequencing and annotation.</title>
        <authorList>
            <consortium name="The Broad Institute Genomics Platform"/>
            <consortium name="The Broad Institute Genome Sequencing Center for Infectious Disease"/>
            <person name="Wu L."/>
            <person name="Ma J."/>
        </authorList>
    </citation>
    <scope>NUCLEOTIDE SEQUENCE [LARGE SCALE GENOMIC DNA]</scope>
    <source>
        <strain evidence="6">JCM 9377</strain>
    </source>
</reference>
<dbReference type="Gene3D" id="3.40.50.300">
    <property type="entry name" value="P-loop containing nucleotide triphosphate hydrolases"/>
    <property type="match status" value="1"/>
</dbReference>
<accession>A0ABP6QGY7</accession>
<dbReference type="Pfam" id="PF00486">
    <property type="entry name" value="Trans_reg_C"/>
    <property type="match status" value="1"/>
</dbReference>
<sequence length="592" mass="63455">MWTIDLLGPLEVRDPHGPLPLPPRRRSLLALLALRTGTMITADDLAAGLWGGDAPPSAPRTLHSHVAKLVSALSPGDGVRMIERRDPGYLLRPDVRVDRTAFEDLAADAERLSARGRFPEAARAHRRALALWRGEAISGCRVFGWALAELDYLDDLRLQAHEGLFTAHMATGSAGRDVAAIERLVAAHPLRERLWELLIAALQLGGRTADALAAYHRVRRLLDDELGLDPGEGLRRVEAGVLRGVADPGVLLRLPPAAPAAGPLTLPRQVTALVGRADDIAATREALRRSRLVTLTGPGGVGKSRMAIATARACAPCHSETVLADLAPLDDAGEIAPAIGEALGVRPYGDVPLVDRIARHLAYDPALIVIDNFEHLAAACAPIVQTLLSRCPHLRILATGRLPLRVTGETVRSVAPLAFPSRARSGTDLASHDAPRLFAESAGLGPLEELPADDARAVATICARCHGLPLALELAAARTRVLSLPEIARRLEDPLSLLCDGPLGTRPEHRTMRATLARSFALLAPPERDALRRLSARTGTFTLREAPPLDTLSRLVDASLLRVVPGPGGPRYELPDLVRRYARDHSPDGAPR</sequence>
<proteinExistence type="inferred from homology"/>
<organism evidence="5 6">
    <name type="scientific">Actinocorallia longicatena</name>
    <dbReference type="NCBI Taxonomy" id="111803"/>
    <lineage>
        <taxon>Bacteria</taxon>
        <taxon>Bacillati</taxon>
        <taxon>Actinomycetota</taxon>
        <taxon>Actinomycetes</taxon>
        <taxon>Streptosporangiales</taxon>
        <taxon>Thermomonosporaceae</taxon>
        <taxon>Actinocorallia</taxon>
    </lineage>
</organism>
<feature type="domain" description="OmpR/PhoB-type" evidence="4">
    <location>
        <begin position="1"/>
        <end position="93"/>
    </location>
</feature>